<evidence type="ECO:0000313" key="2">
    <source>
        <dbReference type="Proteomes" id="UP001237642"/>
    </source>
</evidence>
<gene>
    <name evidence="1" type="ORF">POM88_039160</name>
</gene>
<reference evidence="1" key="1">
    <citation type="submission" date="2023-02" db="EMBL/GenBank/DDBJ databases">
        <title>Genome of toxic invasive species Heracleum sosnowskyi carries increased number of genes despite the absence of recent whole-genome duplications.</title>
        <authorList>
            <person name="Schelkunov M."/>
            <person name="Shtratnikova V."/>
            <person name="Makarenko M."/>
            <person name="Klepikova A."/>
            <person name="Omelchenko D."/>
            <person name="Novikova G."/>
            <person name="Obukhova E."/>
            <person name="Bogdanov V."/>
            <person name="Penin A."/>
            <person name="Logacheva M."/>
        </authorList>
    </citation>
    <scope>NUCLEOTIDE SEQUENCE</scope>
    <source>
        <strain evidence="1">Hsosn_3</strain>
        <tissue evidence="1">Leaf</tissue>
    </source>
</reference>
<accession>A0AAD8HC27</accession>
<dbReference type="AlphaFoldDB" id="A0AAD8HC27"/>
<proteinExistence type="predicted"/>
<keyword evidence="2" id="KW-1185">Reference proteome</keyword>
<comment type="caution">
    <text evidence="1">The sequence shown here is derived from an EMBL/GenBank/DDBJ whole genome shotgun (WGS) entry which is preliminary data.</text>
</comment>
<evidence type="ECO:0000313" key="1">
    <source>
        <dbReference type="EMBL" id="KAK1363599.1"/>
    </source>
</evidence>
<dbReference type="Proteomes" id="UP001237642">
    <property type="component" value="Unassembled WGS sequence"/>
</dbReference>
<protein>
    <submittedName>
        <fullName evidence="1">Uncharacterized protein</fullName>
    </submittedName>
</protein>
<organism evidence="1 2">
    <name type="scientific">Heracleum sosnowskyi</name>
    <dbReference type="NCBI Taxonomy" id="360622"/>
    <lineage>
        <taxon>Eukaryota</taxon>
        <taxon>Viridiplantae</taxon>
        <taxon>Streptophyta</taxon>
        <taxon>Embryophyta</taxon>
        <taxon>Tracheophyta</taxon>
        <taxon>Spermatophyta</taxon>
        <taxon>Magnoliopsida</taxon>
        <taxon>eudicotyledons</taxon>
        <taxon>Gunneridae</taxon>
        <taxon>Pentapetalae</taxon>
        <taxon>asterids</taxon>
        <taxon>campanulids</taxon>
        <taxon>Apiales</taxon>
        <taxon>Apiaceae</taxon>
        <taxon>Apioideae</taxon>
        <taxon>apioid superclade</taxon>
        <taxon>Tordylieae</taxon>
        <taxon>Tordyliinae</taxon>
        <taxon>Heracleum</taxon>
    </lineage>
</organism>
<name>A0AAD8HC27_9APIA</name>
<dbReference type="EMBL" id="JAUIZM010000009">
    <property type="protein sequence ID" value="KAK1363599.1"/>
    <property type="molecule type" value="Genomic_DNA"/>
</dbReference>
<reference evidence="1" key="2">
    <citation type="submission" date="2023-05" db="EMBL/GenBank/DDBJ databases">
        <authorList>
            <person name="Schelkunov M.I."/>
        </authorList>
    </citation>
    <scope>NUCLEOTIDE SEQUENCE</scope>
    <source>
        <strain evidence="1">Hsosn_3</strain>
        <tissue evidence="1">Leaf</tissue>
    </source>
</reference>
<sequence length="143" mass="16523">MSRVKGDSYLNVLLHEKLKEFALRVSPQVVSVPFEVKFYKGRALQTYGMDLVSLKIYPAMHLIKPENMLRATGFTSEEKTEVADIIQDYCIANIKRYHQLKNRLKKVTTLPVRPTNLTIESDRVFDKDLLDAMEEGEMSDQEL</sequence>